<evidence type="ECO:0000256" key="11">
    <source>
        <dbReference type="ARBA" id="ARBA00023137"/>
    </source>
</evidence>
<feature type="transmembrane region" description="Helical" evidence="14">
    <location>
        <begin position="304"/>
        <end position="325"/>
    </location>
</feature>
<evidence type="ECO:0000256" key="13">
    <source>
        <dbReference type="ARBA" id="ARBA00023180"/>
    </source>
</evidence>
<dbReference type="EMBL" id="BDGG01000001">
    <property type="protein sequence ID" value="GAU88706.1"/>
    <property type="molecule type" value="Genomic_DNA"/>
</dbReference>
<dbReference type="PANTHER" id="PTHR24416">
    <property type="entry name" value="TYROSINE-PROTEIN KINASE RECEPTOR"/>
    <property type="match status" value="1"/>
</dbReference>
<evidence type="ECO:0000256" key="10">
    <source>
        <dbReference type="ARBA" id="ARBA00023136"/>
    </source>
</evidence>
<dbReference type="GO" id="GO:0007169">
    <property type="term" value="P:cell surface receptor protein tyrosine kinase signaling pathway"/>
    <property type="evidence" value="ECO:0007669"/>
    <property type="project" value="TreeGrafter"/>
</dbReference>
<name>A0A1D1UGD5_RAMVA</name>
<keyword evidence="9 14" id="KW-1133">Transmembrane helix</keyword>
<dbReference type="InterPro" id="IPR050122">
    <property type="entry name" value="RTK"/>
</dbReference>
<keyword evidence="5" id="KW-0677">Repeat</keyword>
<evidence type="ECO:0000256" key="6">
    <source>
        <dbReference type="ARBA" id="ARBA00022741"/>
    </source>
</evidence>
<evidence type="ECO:0000256" key="7">
    <source>
        <dbReference type="ARBA" id="ARBA00022777"/>
    </source>
</evidence>
<proteinExistence type="predicted"/>
<dbReference type="AlphaFoldDB" id="A0A1D1UGD5"/>
<evidence type="ECO:0000256" key="4">
    <source>
        <dbReference type="ARBA" id="ARBA00022692"/>
    </source>
</evidence>
<keyword evidence="8" id="KW-0067">ATP-binding</keyword>
<dbReference type="SMART" id="SM00060">
    <property type="entry name" value="FN3"/>
    <property type="match status" value="1"/>
</dbReference>
<dbReference type="InterPro" id="IPR013783">
    <property type="entry name" value="Ig-like_fold"/>
</dbReference>
<evidence type="ECO:0000256" key="14">
    <source>
        <dbReference type="SAM" id="Phobius"/>
    </source>
</evidence>
<evidence type="ECO:0000256" key="2">
    <source>
        <dbReference type="ARBA" id="ARBA00011902"/>
    </source>
</evidence>
<dbReference type="InterPro" id="IPR000719">
    <property type="entry name" value="Prot_kinase_dom"/>
</dbReference>
<dbReference type="GO" id="GO:0005524">
    <property type="term" value="F:ATP binding"/>
    <property type="evidence" value="ECO:0007669"/>
    <property type="project" value="UniProtKB-KW"/>
</dbReference>
<dbReference type="InterPro" id="IPR008266">
    <property type="entry name" value="Tyr_kinase_AS"/>
</dbReference>
<dbReference type="PROSITE" id="PS00109">
    <property type="entry name" value="PROTEIN_KINASE_TYR"/>
    <property type="match status" value="1"/>
</dbReference>
<dbReference type="SUPFAM" id="SSF49265">
    <property type="entry name" value="Fibronectin type III"/>
    <property type="match status" value="1"/>
</dbReference>
<dbReference type="EC" id="2.7.10.1" evidence="2"/>
<evidence type="ECO:0000259" key="15">
    <source>
        <dbReference type="PROSITE" id="PS50011"/>
    </source>
</evidence>
<dbReference type="FunFam" id="1.10.510.10:FF:000554">
    <property type="entry name" value="Predicted protein"/>
    <property type="match status" value="1"/>
</dbReference>
<dbReference type="InterPro" id="IPR003961">
    <property type="entry name" value="FN3_dom"/>
</dbReference>
<feature type="domain" description="Fibronectin type-III" evidence="16">
    <location>
        <begin position="160"/>
        <end position="269"/>
    </location>
</feature>
<dbReference type="SMART" id="SM00219">
    <property type="entry name" value="TyrKc"/>
    <property type="match status" value="1"/>
</dbReference>
<keyword evidence="10 14" id="KW-0472">Membrane</keyword>
<dbReference type="Pfam" id="PF00041">
    <property type="entry name" value="fn3"/>
    <property type="match status" value="1"/>
</dbReference>
<keyword evidence="11" id="KW-0829">Tyrosine-protein kinase</keyword>
<dbReference type="GO" id="GO:0004714">
    <property type="term" value="F:transmembrane receptor protein tyrosine kinase activity"/>
    <property type="evidence" value="ECO:0007669"/>
    <property type="project" value="UniProtKB-EC"/>
</dbReference>
<dbReference type="PRINTS" id="PR00109">
    <property type="entry name" value="TYRKINASE"/>
</dbReference>
<dbReference type="Proteomes" id="UP000186922">
    <property type="component" value="Unassembled WGS sequence"/>
</dbReference>
<keyword evidence="7" id="KW-0418">Kinase</keyword>
<accession>A0A1D1UGD5</accession>
<evidence type="ECO:0000256" key="9">
    <source>
        <dbReference type="ARBA" id="ARBA00022989"/>
    </source>
</evidence>
<dbReference type="Gene3D" id="2.60.40.10">
    <property type="entry name" value="Immunoglobulins"/>
    <property type="match status" value="1"/>
</dbReference>
<evidence type="ECO:0000313" key="17">
    <source>
        <dbReference type="EMBL" id="GAU88706.1"/>
    </source>
</evidence>
<comment type="subcellular location">
    <subcellularLocation>
        <location evidence="1">Membrane</location>
        <topology evidence="1">Single-pass membrane protein</topology>
    </subcellularLocation>
</comment>
<dbReference type="PANTHER" id="PTHR24416:SF617">
    <property type="entry name" value="RET ONCOGENE, ISOFORM A"/>
    <property type="match status" value="1"/>
</dbReference>
<dbReference type="Gene3D" id="3.30.200.20">
    <property type="entry name" value="Phosphorylase Kinase, domain 1"/>
    <property type="match status" value="1"/>
</dbReference>
<gene>
    <name evidence="17" type="primary">RvY_01348-1</name>
    <name evidence="17" type="synonym">RvY_01348.1</name>
    <name evidence="17" type="ORF">RvY_01348</name>
</gene>
<dbReference type="OrthoDB" id="535945at2759"/>
<evidence type="ECO:0000256" key="8">
    <source>
        <dbReference type="ARBA" id="ARBA00022840"/>
    </source>
</evidence>
<dbReference type="InterPro" id="IPR011009">
    <property type="entry name" value="Kinase-like_dom_sf"/>
</dbReference>
<keyword evidence="4 14" id="KW-0812">Transmembrane</keyword>
<dbReference type="Gene3D" id="1.10.510.10">
    <property type="entry name" value="Transferase(Phosphotransferase) domain 1"/>
    <property type="match status" value="1"/>
</dbReference>
<evidence type="ECO:0000256" key="12">
    <source>
        <dbReference type="ARBA" id="ARBA00023170"/>
    </source>
</evidence>
<keyword evidence="12" id="KW-0675">Receptor</keyword>
<comment type="caution">
    <text evidence="17">The sequence shown here is derived from an EMBL/GenBank/DDBJ whole genome shotgun (WGS) entry which is preliminary data.</text>
</comment>
<keyword evidence="6" id="KW-0547">Nucleotide-binding</keyword>
<feature type="domain" description="Protein kinase" evidence="15">
    <location>
        <begin position="392"/>
        <end position="669"/>
    </location>
</feature>
<dbReference type="PROSITE" id="PS50011">
    <property type="entry name" value="PROTEIN_KINASE_DOM"/>
    <property type="match status" value="1"/>
</dbReference>
<dbReference type="GO" id="GO:0005886">
    <property type="term" value="C:plasma membrane"/>
    <property type="evidence" value="ECO:0007669"/>
    <property type="project" value="TreeGrafter"/>
</dbReference>
<keyword evidence="3" id="KW-0808">Transferase</keyword>
<protein>
    <recommendedName>
        <fullName evidence="2">receptor protein-tyrosine kinase</fullName>
        <ecNumber evidence="2">2.7.10.1</ecNumber>
    </recommendedName>
</protein>
<evidence type="ECO:0000256" key="1">
    <source>
        <dbReference type="ARBA" id="ARBA00004167"/>
    </source>
</evidence>
<evidence type="ECO:0000256" key="3">
    <source>
        <dbReference type="ARBA" id="ARBA00022679"/>
    </source>
</evidence>
<dbReference type="GO" id="GO:0043235">
    <property type="term" value="C:receptor complex"/>
    <property type="evidence" value="ECO:0007669"/>
    <property type="project" value="TreeGrafter"/>
</dbReference>
<reference evidence="17 18" key="1">
    <citation type="journal article" date="2016" name="Nat. Commun.">
        <title>Extremotolerant tardigrade genome and improved radiotolerance of human cultured cells by tardigrade-unique protein.</title>
        <authorList>
            <person name="Hashimoto T."/>
            <person name="Horikawa D.D."/>
            <person name="Saito Y."/>
            <person name="Kuwahara H."/>
            <person name="Kozuka-Hata H."/>
            <person name="Shin-I T."/>
            <person name="Minakuchi Y."/>
            <person name="Ohishi K."/>
            <person name="Motoyama A."/>
            <person name="Aizu T."/>
            <person name="Enomoto A."/>
            <person name="Kondo K."/>
            <person name="Tanaka S."/>
            <person name="Hara Y."/>
            <person name="Koshikawa S."/>
            <person name="Sagara H."/>
            <person name="Miura T."/>
            <person name="Yokobori S."/>
            <person name="Miyagawa K."/>
            <person name="Suzuki Y."/>
            <person name="Kubo T."/>
            <person name="Oyama M."/>
            <person name="Kohara Y."/>
            <person name="Fujiyama A."/>
            <person name="Arakawa K."/>
            <person name="Katayama T."/>
            <person name="Toyoda A."/>
            <person name="Kunieda T."/>
        </authorList>
    </citation>
    <scope>NUCLEOTIDE SEQUENCE [LARGE SCALE GENOMIC DNA]</scope>
    <source>
        <strain evidence="17 18">YOKOZUNA-1</strain>
    </source>
</reference>
<keyword evidence="13" id="KW-0325">Glycoprotein</keyword>
<sequence>MAPLPLSPSHAIPKDNMDILMPVSLSSADRLFYPDPTKLRITKLGVNSTDSSLFLTIAFPPVPGSNCLYKFALLDGSGDRIQPVVVALRIRDDGVGEVEQKKAELHLTGLQFKDRYELRGSTKCENRVPEEKDDVLLASLTTPGCLKASGFNLDLCYAPEPSNLTIKIEPSIYAPTSDSTLALTWEPPFATSQSAQPVKYSYQVYWNPIFENGVIPDELKRFGPKTVETTETFVTIPNIKCGRKYNVGVRAKGGKKGYGEAVDKRVDAPACFGSQSWTPTSTLASATDQPSLTTWQQLETPTNMILVGVCLLIGAFFLLLLGCWFKRRRARRNSRRHSSPTPLIAPCVKQGISWNDVYLPSATPARPQDLPVCSYEIQLYPPYAGSVKSSHLRYIDHIAQGAFGSVDHFEFVPDTTRPRIEVAIKTVKGVESEAEREALKKEIDVLKKLPPHLNVVALIGSANTEGVSGQDIFLVLEYCTRGDLKRLLLRYNVMANSTDPADRLAMASRSEEFLDFSAQIAAGMDHLAKHNIVHRDLAARNVLVTSDYKMKVTDFGLARHITSTYYRRLTQDAKLPWKWLAPEAFGQDNHYSTKSDVWSFGVLLHEIFSLGGSPYPSINHPRDLELYLQTGRRMEAPSNCPPDVYLLMLKCWTGDPEARPDFAALHSELKVLRRNEDTLYVPFVLQSSPYTTIYASNESIYSGKVSVNNA</sequence>
<evidence type="ECO:0000259" key="16">
    <source>
        <dbReference type="PROSITE" id="PS50853"/>
    </source>
</evidence>
<keyword evidence="18" id="KW-1185">Reference proteome</keyword>
<evidence type="ECO:0000256" key="5">
    <source>
        <dbReference type="ARBA" id="ARBA00022737"/>
    </source>
</evidence>
<dbReference type="InterPro" id="IPR036116">
    <property type="entry name" value="FN3_sf"/>
</dbReference>
<dbReference type="InterPro" id="IPR001245">
    <property type="entry name" value="Ser-Thr/Tyr_kinase_cat_dom"/>
</dbReference>
<dbReference type="Pfam" id="PF07714">
    <property type="entry name" value="PK_Tyr_Ser-Thr"/>
    <property type="match status" value="1"/>
</dbReference>
<dbReference type="PROSITE" id="PS50853">
    <property type="entry name" value="FN3"/>
    <property type="match status" value="1"/>
</dbReference>
<evidence type="ECO:0000313" key="18">
    <source>
        <dbReference type="Proteomes" id="UP000186922"/>
    </source>
</evidence>
<organism evidence="17 18">
    <name type="scientific">Ramazzottius varieornatus</name>
    <name type="common">Water bear</name>
    <name type="synonym">Tardigrade</name>
    <dbReference type="NCBI Taxonomy" id="947166"/>
    <lineage>
        <taxon>Eukaryota</taxon>
        <taxon>Metazoa</taxon>
        <taxon>Ecdysozoa</taxon>
        <taxon>Tardigrada</taxon>
        <taxon>Eutardigrada</taxon>
        <taxon>Parachela</taxon>
        <taxon>Hypsibioidea</taxon>
        <taxon>Ramazzottiidae</taxon>
        <taxon>Ramazzottius</taxon>
    </lineage>
</organism>
<dbReference type="CDD" id="cd00192">
    <property type="entry name" value="PTKc"/>
    <property type="match status" value="1"/>
</dbReference>
<dbReference type="SUPFAM" id="SSF56112">
    <property type="entry name" value="Protein kinase-like (PK-like)"/>
    <property type="match status" value="1"/>
</dbReference>
<dbReference type="STRING" id="947166.A0A1D1UGD5"/>
<dbReference type="InterPro" id="IPR020635">
    <property type="entry name" value="Tyr_kinase_cat_dom"/>
</dbReference>